<evidence type="ECO:0000259" key="2">
    <source>
        <dbReference type="Pfam" id="PF00534"/>
    </source>
</evidence>
<dbReference type="Pfam" id="PF00534">
    <property type="entry name" value="Glycos_transf_1"/>
    <property type="match status" value="1"/>
</dbReference>
<feature type="compositionally biased region" description="Polar residues" evidence="1">
    <location>
        <begin position="184"/>
        <end position="193"/>
    </location>
</feature>
<dbReference type="Pfam" id="PF13439">
    <property type="entry name" value="Glyco_transf_4"/>
    <property type="match status" value="1"/>
</dbReference>
<dbReference type="EMBL" id="CAEZZU010000008">
    <property type="protein sequence ID" value="CAB4768546.1"/>
    <property type="molecule type" value="Genomic_DNA"/>
</dbReference>
<dbReference type="CDD" id="cd03801">
    <property type="entry name" value="GT4_PimA-like"/>
    <property type="match status" value="1"/>
</dbReference>
<protein>
    <submittedName>
        <fullName evidence="4">Unannotated protein</fullName>
    </submittedName>
</protein>
<dbReference type="PANTHER" id="PTHR12526:SF637">
    <property type="entry name" value="GLYCOSYLTRANSFERASE EPSF-RELATED"/>
    <property type="match status" value="1"/>
</dbReference>
<accession>A0A6J6VA37</accession>
<feature type="region of interest" description="Disordered" evidence="1">
    <location>
        <begin position="160"/>
        <end position="196"/>
    </location>
</feature>
<evidence type="ECO:0000313" key="4">
    <source>
        <dbReference type="EMBL" id="CAB4768546.1"/>
    </source>
</evidence>
<dbReference type="GO" id="GO:0016757">
    <property type="term" value="F:glycosyltransferase activity"/>
    <property type="evidence" value="ECO:0007669"/>
    <property type="project" value="InterPro"/>
</dbReference>
<dbReference type="Gene3D" id="3.40.50.2000">
    <property type="entry name" value="Glycogen Phosphorylase B"/>
    <property type="match status" value="2"/>
</dbReference>
<evidence type="ECO:0000259" key="3">
    <source>
        <dbReference type="Pfam" id="PF13439"/>
    </source>
</evidence>
<proteinExistence type="predicted"/>
<dbReference type="InterPro" id="IPR001296">
    <property type="entry name" value="Glyco_trans_1"/>
</dbReference>
<feature type="domain" description="Glycosyl transferase family 1" evidence="2">
    <location>
        <begin position="191"/>
        <end position="343"/>
    </location>
</feature>
<organism evidence="4">
    <name type="scientific">freshwater metagenome</name>
    <dbReference type="NCBI Taxonomy" id="449393"/>
    <lineage>
        <taxon>unclassified sequences</taxon>
        <taxon>metagenomes</taxon>
        <taxon>ecological metagenomes</taxon>
    </lineage>
</organism>
<sequence>MHLNGMRLTAFTDSDQVGGAEISLANLLAALDPGIQISVMGTDEAVIRRIASARRDASTILVPSINGVRDLRAMQATRRALKADHCDILHLSLSTPWACRYAILAAATIPSIKSVAVEQLVMPLPTKRVRFLKRWSSKTLSAHIAVGSASARNLEQDAGLPQGSIRTIHNGVPSQGRARAKPPRSSTTQATSPSDRKNVVTLARLDHVKGLDLLQDALVKLPNVYAVVLGEGPERANLEKRSTALGLDERFKLLGWSDDARSILDDADLFVLPSRAEGLPLSICEAMFAELAVVACDVGSVTEVVSHGITGLVVPPDDSSALRDAMASLLANEPLRREMGSAGLALATAEFSADSMARKYEAVYSQILTSARSAKP</sequence>
<feature type="domain" description="Glycosyltransferase subfamily 4-like N-terminal" evidence="3">
    <location>
        <begin position="17"/>
        <end position="173"/>
    </location>
</feature>
<dbReference type="PANTHER" id="PTHR12526">
    <property type="entry name" value="GLYCOSYLTRANSFERASE"/>
    <property type="match status" value="1"/>
</dbReference>
<reference evidence="4" key="1">
    <citation type="submission" date="2020-05" db="EMBL/GenBank/DDBJ databases">
        <authorList>
            <person name="Chiriac C."/>
            <person name="Salcher M."/>
            <person name="Ghai R."/>
            <person name="Kavagutti S V."/>
        </authorList>
    </citation>
    <scope>NUCLEOTIDE SEQUENCE</scope>
</reference>
<gene>
    <name evidence="4" type="ORF">UFOPK2925_00137</name>
</gene>
<dbReference type="AlphaFoldDB" id="A0A6J6VA37"/>
<dbReference type="InterPro" id="IPR028098">
    <property type="entry name" value="Glyco_trans_4-like_N"/>
</dbReference>
<evidence type="ECO:0000256" key="1">
    <source>
        <dbReference type="SAM" id="MobiDB-lite"/>
    </source>
</evidence>
<dbReference type="SUPFAM" id="SSF53756">
    <property type="entry name" value="UDP-Glycosyltransferase/glycogen phosphorylase"/>
    <property type="match status" value="1"/>
</dbReference>
<name>A0A6J6VA37_9ZZZZ</name>